<name>A0ACC2RT94_9FUNG</name>
<dbReference type="Proteomes" id="UP001165960">
    <property type="component" value="Unassembled WGS sequence"/>
</dbReference>
<reference evidence="1" key="1">
    <citation type="submission" date="2022-04" db="EMBL/GenBank/DDBJ databases">
        <title>Genome of the entomopathogenic fungus Entomophthora muscae.</title>
        <authorList>
            <person name="Elya C."/>
            <person name="Lovett B.R."/>
            <person name="Lee E."/>
            <person name="Macias A.M."/>
            <person name="Hajek A.E."/>
            <person name="De Bivort B.L."/>
            <person name="Kasson M.T."/>
            <person name="De Fine Licht H.H."/>
            <person name="Stajich J.E."/>
        </authorList>
    </citation>
    <scope>NUCLEOTIDE SEQUENCE</scope>
    <source>
        <strain evidence="1">Berkeley</strain>
    </source>
</reference>
<protein>
    <submittedName>
        <fullName evidence="1">Uncharacterized protein</fullName>
    </submittedName>
</protein>
<proteinExistence type="predicted"/>
<gene>
    <name evidence="1" type="ORF">DSO57_1026099</name>
</gene>
<sequence>MTVTERKDNLGLKPVADANKSNELTGSSLSGYVENPIGRAENCDGNHGIIRSCLHVVGNYQQIHI</sequence>
<evidence type="ECO:0000313" key="2">
    <source>
        <dbReference type="Proteomes" id="UP001165960"/>
    </source>
</evidence>
<accession>A0ACC2RT94</accession>
<comment type="caution">
    <text evidence="1">The sequence shown here is derived from an EMBL/GenBank/DDBJ whole genome shotgun (WGS) entry which is preliminary data.</text>
</comment>
<organism evidence="1 2">
    <name type="scientific">Entomophthora muscae</name>
    <dbReference type="NCBI Taxonomy" id="34485"/>
    <lineage>
        <taxon>Eukaryota</taxon>
        <taxon>Fungi</taxon>
        <taxon>Fungi incertae sedis</taxon>
        <taxon>Zoopagomycota</taxon>
        <taxon>Entomophthoromycotina</taxon>
        <taxon>Entomophthoromycetes</taxon>
        <taxon>Entomophthorales</taxon>
        <taxon>Entomophthoraceae</taxon>
        <taxon>Entomophthora</taxon>
    </lineage>
</organism>
<keyword evidence="2" id="KW-1185">Reference proteome</keyword>
<evidence type="ECO:0000313" key="1">
    <source>
        <dbReference type="EMBL" id="KAJ9053249.1"/>
    </source>
</evidence>
<dbReference type="EMBL" id="QTSX02006540">
    <property type="protein sequence ID" value="KAJ9053249.1"/>
    <property type="molecule type" value="Genomic_DNA"/>
</dbReference>